<accession>A0A2U3D6N6</accession>
<dbReference type="Proteomes" id="UP000245380">
    <property type="component" value="Unassembled WGS sequence"/>
</dbReference>
<protein>
    <recommendedName>
        <fullName evidence="2">Thioredoxin domain-containing protein</fullName>
    </recommendedName>
</protein>
<dbReference type="Gene3D" id="3.40.30.10">
    <property type="entry name" value="Glutaredoxin"/>
    <property type="match status" value="1"/>
</dbReference>
<evidence type="ECO:0000259" key="2">
    <source>
        <dbReference type="PROSITE" id="PS51352"/>
    </source>
</evidence>
<dbReference type="InterPro" id="IPR050553">
    <property type="entry name" value="Thioredoxin_ResA/DsbE_sf"/>
</dbReference>
<sequence>MSKRKTVIAVLVVGAALALVGFMAAKPKLQSLPQQGYLAPDFTLTDMQGKTVTLSQLKGHPVYINFFASWCPPCKLETPDLETMYKKYGNRIDFLAVNMTPSDSLAGVKSYIQTFGVTYPVFLDSSGTVESTYNVMDIPTSFFINPQGVIIARITGMMTPSFMQSEFSKLSTLH</sequence>
<dbReference type="RefSeq" id="WP_181363082.1">
    <property type="nucleotide sequence ID" value="NZ_MPDK01000022.1"/>
</dbReference>
<dbReference type="GO" id="GO:0016209">
    <property type="term" value="F:antioxidant activity"/>
    <property type="evidence" value="ECO:0007669"/>
    <property type="project" value="InterPro"/>
</dbReference>
<name>A0A2U3D6N6_SULT2</name>
<evidence type="ECO:0000313" key="4">
    <source>
        <dbReference type="Proteomes" id="UP000245380"/>
    </source>
</evidence>
<dbReference type="InterPro" id="IPR013766">
    <property type="entry name" value="Thioredoxin_domain"/>
</dbReference>
<comment type="caution">
    <text evidence="3">The sequence shown here is derived from an EMBL/GenBank/DDBJ whole genome shotgun (WGS) entry which is preliminary data.</text>
</comment>
<gene>
    <name evidence="3" type="ORF">BM613_11100</name>
</gene>
<dbReference type="PANTHER" id="PTHR42852:SF1">
    <property type="entry name" value="THIOREDOXIN-LIKE PROTEIN YNEN"/>
    <property type="match status" value="1"/>
</dbReference>
<dbReference type="GO" id="GO:0016491">
    <property type="term" value="F:oxidoreductase activity"/>
    <property type="evidence" value="ECO:0007669"/>
    <property type="project" value="InterPro"/>
</dbReference>
<dbReference type="InterPro" id="IPR036249">
    <property type="entry name" value="Thioredoxin-like_sf"/>
</dbReference>
<dbReference type="Pfam" id="PF00578">
    <property type="entry name" value="AhpC-TSA"/>
    <property type="match status" value="1"/>
</dbReference>
<reference evidence="3 4" key="1">
    <citation type="submission" date="2016-11" db="EMBL/GenBank/DDBJ databases">
        <title>Comparative genomics of Acidibacillus ferroxidans species.</title>
        <authorList>
            <person name="Oliveira G."/>
            <person name="Nunes G."/>
            <person name="Oliveira R."/>
            <person name="Araujo F."/>
            <person name="Salim A."/>
            <person name="Scholte L."/>
            <person name="Morais D."/>
            <person name="Nancucheo I."/>
            <person name="Johnson D.B."/>
            <person name="Grail B."/>
            <person name="Bittencourt J."/>
            <person name="Valadares R."/>
        </authorList>
    </citation>
    <scope>NUCLEOTIDE SEQUENCE [LARGE SCALE GENOMIC DNA]</scope>
    <source>
        <strain evidence="3 4">Y002</strain>
    </source>
</reference>
<dbReference type="PANTHER" id="PTHR42852">
    <property type="entry name" value="THIOL:DISULFIDE INTERCHANGE PROTEIN DSBE"/>
    <property type="match status" value="1"/>
</dbReference>
<evidence type="ECO:0000313" key="3">
    <source>
        <dbReference type="EMBL" id="PWI56945.1"/>
    </source>
</evidence>
<dbReference type="EMBL" id="MPDK01000022">
    <property type="protein sequence ID" value="PWI56945.1"/>
    <property type="molecule type" value="Genomic_DNA"/>
</dbReference>
<dbReference type="SUPFAM" id="SSF52833">
    <property type="entry name" value="Thioredoxin-like"/>
    <property type="match status" value="1"/>
</dbReference>
<keyword evidence="1" id="KW-1015">Disulfide bond</keyword>
<keyword evidence="4" id="KW-1185">Reference proteome</keyword>
<dbReference type="PROSITE" id="PS51352">
    <property type="entry name" value="THIOREDOXIN_2"/>
    <property type="match status" value="1"/>
</dbReference>
<dbReference type="InterPro" id="IPR000866">
    <property type="entry name" value="AhpC/TSA"/>
</dbReference>
<evidence type="ECO:0000256" key="1">
    <source>
        <dbReference type="ARBA" id="ARBA00023157"/>
    </source>
</evidence>
<feature type="domain" description="Thioredoxin" evidence="2">
    <location>
        <begin position="33"/>
        <end position="159"/>
    </location>
</feature>
<dbReference type="AlphaFoldDB" id="A0A2U3D6N6"/>
<dbReference type="CDD" id="cd02966">
    <property type="entry name" value="TlpA_like_family"/>
    <property type="match status" value="1"/>
</dbReference>
<organism evidence="3 4">
    <name type="scientific">Sulfoacidibacillus thermotolerans</name>
    <name type="common">Acidibacillus sulfuroxidans</name>
    <dbReference type="NCBI Taxonomy" id="1765684"/>
    <lineage>
        <taxon>Bacteria</taxon>
        <taxon>Bacillati</taxon>
        <taxon>Bacillota</taxon>
        <taxon>Bacilli</taxon>
        <taxon>Bacillales</taxon>
        <taxon>Alicyclobacillaceae</taxon>
        <taxon>Sulfoacidibacillus</taxon>
    </lineage>
</organism>
<proteinExistence type="predicted"/>